<feature type="transmembrane region" description="Helical" evidence="2">
    <location>
        <begin position="51"/>
        <end position="68"/>
    </location>
</feature>
<feature type="transmembrane region" description="Helical" evidence="2">
    <location>
        <begin position="224"/>
        <end position="245"/>
    </location>
</feature>
<feature type="transmembrane region" description="Helical" evidence="2">
    <location>
        <begin position="266"/>
        <end position="287"/>
    </location>
</feature>
<evidence type="ECO:0008006" key="5">
    <source>
        <dbReference type="Google" id="ProtNLM"/>
    </source>
</evidence>
<feature type="transmembrane region" description="Helical" evidence="2">
    <location>
        <begin position="340"/>
        <end position="363"/>
    </location>
</feature>
<accession>A0A5J4WMF7</accession>
<keyword evidence="2" id="KW-1133">Transmembrane helix</keyword>
<dbReference type="Proteomes" id="UP000324800">
    <property type="component" value="Unassembled WGS sequence"/>
</dbReference>
<feature type="transmembrane region" description="Helical" evidence="2">
    <location>
        <begin position="105"/>
        <end position="131"/>
    </location>
</feature>
<feature type="region of interest" description="Disordered" evidence="1">
    <location>
        <begin position="403"/>
        <end position="429"/>
    </location>
</feature>
<reference evidence="3 4" key="1">
    <citation type="submission" date="2019-03" db="EMBL/GenBank/DDBJ databases">
        <title>Single cell metagenomics reveals metabolic interactions within the superorganism composed of flagellate Streblomastix strix and complex community of Bacteroidetes bacteria on its surface.</title>
        <authorList>
            <person name="Treitli S.C."/>
            <person name="Kolisko M."/>
            <person name="Husnik F."/>
            <person name="Keeling P."/>
            <person name="Hampl V."/>
        </authorList>
    </citation>
    <scope>NUCLEOTIDE SEQUENCE [LARGE SCALE GENOMIC DNA]</scope>
    <source>
        <strain evidence="3">ST1C</strain>
    </source>
</reference>
<name>A0A5J4WMF7_9EUKA</name>
<evidence type="ECO:0000313" key="4">
    <source>
        <dbReference type="Proteomes" id="UP000324800"/>
    </source>
</evidence>
<sequence>MANNETQSISSSSQYSQFQQFNVARLSLERVENIIFTCMFAMKKKHRFDNYEIFNIISQLIVIAQWIGGMVRVFNFPLFSNYGQIVIDFFAYIDFSISWRNSTFLIIMMVICAVLVVGASGGTFLIGYLSLKGEELPEILIEAVFMLRQNISTLFFIPMINVYFGPSTCLFGNELIQCGTFGNGLLITIGLVLLLILIITTAIFSLFMHSFDVRSAGIFSCQSGYFFLANQISTFIQIALLCLFHDSQPNSIISYALLTPRLISQLKIVIVVVGEIIIVYQLIYIIWSQPFYYWQGNAVYASIQGAKCFLFLEAAVLEFIHFSKISTTETFQTENGLQFFLVWSILLVGVISAGIVSFLLVRFRAYYKWAIKRGQTKLPLLPGKEKKINKLAAIEQKFKLIEQQSHRKSNRTKSSQSNRTSITNQLQQQQQSQQGQYYDTINLNRDNSNPVFSPIESTMHKSDSLLTSATLKQKITSPIFINYVDVTSQQGDKVIKPETLNDNKSKRKLKKFITENEILMSLRYLTDKYIFEGKLPPNLIKKYEKIKKKEKQKMGSFYTTSPGIININIAPMTPQLSRANTQTTQETNESNTSLHYTSPPQPIDT</sequence>
<keyword evidence="2" id="KW-0472">Membrane</keyword>
<feature type="transmembrane region" description="Helical" evidence="2">
    <location>
        <begin position="74"/>
        <end position="93"/>
    </location>
</feature>
<feature type="non-terminal residue" evidence="3">
    <location>
        <position position="605"/>
    </location>
</feature>
<evidence type="ECO:0000256" key="1">
    <source>
        <dbReference type="SAM" id="MobiDB-lite"/>
    </source>
</evidence>
<evidence type="ECO:0000256" key="2">
    <source>
        <dbReference type="SAM" id="Phobius"/>
    </source>
</evidence>
<gene>
    <name evidence="3" type="ORF">EZS28_008442</name>
</gene>
<feature type="compositionally biased region" description="Low complexity" evidence="1">
    <location>
        <begin position="580"/>
        <end position="593"/>
    </location>
</feature>
<keyword evidence="2" id="KW-0812">Transmembrane</keyword>
<dbReference type="AlphaFoldDB" id="A0A5J4WMF7"/>
<feature type="compositionally biased region" description="Polar residues" evidence="1">
    <location>
        <begin position="412"/>
        <end position="424"/>
    </location>
</feature>
<proteinExistence type="predicted"/>
<dbReference type="EMBL" id="SNRW01001535">
    <property type="protein sequence ID" value="KAA6396023.1"/>
    <property type="molecule type" value="Genomic_DNA"/>
</dbReference>
<evidence type="ECO:0000313" key="3">
    <source>
        <dbReference type="EMBL" id="KAA6396023.1"/>
    </source>
</evidence>
<feature type="transmembrane region" description="Helical" evidence="2">
    <location>
        <begin position="184"/>
        <end position="204"/>
    </location>
</feature>
<organism evidence="3 4">
    <name type="scientific">Streblomastix strix</name>
    <dbReference type="NCBI Taxonomy" id="222440"/>
    <lineage>
        <taxon>Eukaryota</taxon>
        <taxon>Metamonada</taxon>
        <taxon>Preaxostyla</taxon>
        <taxon>Oxymonadida</taxon>
        <taxon>Streblomastigidae</taxon>
        <taxon>Streblomastix</taxon>
    </lineage>
</organism>
<protein>
    <recommendedName>
        <fullName evidence="5">Transmembrane protein</fullName>
    </recommendedName>
</protein>
<comment type="caution">
    <text evidence="3">The sequence shown here is derived from an EMBL/GenBank/DDBJ whole genome shotgun (WGS) entry which is preliminary data.</text>
</comment>
<feature type="region of interest" description="Disordered" evidence="1">
    <location>
        <begin position="578"/>
        <end position="605"/>
    </location>
</feature>
<feature type="transmembrane region" description="Helical" evidence="2">
    <location>
        <begin position="151"/>
        <end position="172"/>
    </location>
</feature>